<keyword evidence="2" id="KW-1185">Reference proteome</keyword>
<gene>
    <name evidence="1" type="ORF">DPEC_G00085350</name>
</gene>
<dbReference type="Proteomes" id="UP001157502">
    <property type="component" value="Chromosome 7"/>
</dbReference>
<dbReference type="EMBL" id="CM055734">
    <property type="protein sequence ID" value="KAJ8009100.1"/>
    <property type="molecule type" value="Genomic_DNA"/>
</dbReference>
<name>A0ACC2H0B7_DALPE</name>
<proteinExistence type="predicted"/>
<evidence type="ECO:0000313" key="1">
    <source>
        <dbReference type="EMBL" id="KAJ8009100.1"/>
    </source>
</evidence>
<sequence length="67" mass="7574">MSRLCFQLNKVSQELVRAADRLQSGWLEVMRAVVESTHDLLGLMWSSCLDVYQPQAPVTSPPQPNNM</sequence>
<reference evidence="1" key="1">
    <citation type="submission" date="2021-05" db="EMBL/GenBank/DDBJ databases">
        <authorList>
            <person name="Pan Q."/>
            <person name="Jouanno E."/>
            <person name="Zahm M."/>
            <person name="Klopp C."/>
            <person name="Cabau C."/>
            <person name="Louis A."/>
            <person name="Berthelot C."/>
            <person name="Parey E."/>
            <person name="Roest Crollius H."/>
            <person name="Montfort J."/>
            <person name="Robinson-Rechavi M."/>
            <person name="Bouchez O."/>
            <person name="Lampietro C."/>
            <person name="Lopez Roques C."/>
            <person name="Donnadieu C."/>
            <person name="Postlethwait J."/>
            <person name="Bobe J."/>
            <person name="Dillon D."/>
            <person name="Chandos A."/>
            <person name="von Hippel F."/>
            <person name="Guiguen Y."/>
        </authorList>
    </citation>
    <scope>NUCLEOTIDE SEQUENCE</scope>
    <source>
        <strain evidence="1">YG-Jan2019</strain>
    </source>
</reference>
<protein>
    <submittedName>
        <fullName evidence="1">Uncharacterized protein</fullName>
    </submittedName>
</protein>
<comment type="caution">
    <text evidence="1">The sequence shown here is derived from an EMBL/GenBank/DDBJ whole genome shotgun (WGS) entry which is preliminary data.</text>
</comment>
<evidence type="ECO:0000313" key="2">
    <source>
        <dbReference type="Proteomes" id="UP001157502"/>
    </source>
</evidence>
<accession>A0ACC2H0B7</accession>
<organism evidence="1 2">
    <name type="scientific">Dallia pectoralis</name>
    <name type="common">Alaska blackfish</name>
    <dbReference type="NCBI Taxonomy" id="75939"/>
    <lineage>
        <taxon>Eukaryota</taxon>
        <taxon>Metazoa</taxon>
        <taxon>Chordata</taxon>
        <taxon>Craniata</taxon>
        <taxon>Vertebrata</taxon>
        <taxon>Euteleostomi</taxon>
        <taxon>Actinopterygii</taxon>
        <taxon>Neopterygii</taxon>
        <taxon>Teleostei</taxon>
        <taxon>Protacanthopterygii</taxon>
        <taxon>Esociformes</taxon>
        <taxon>Umbridae</taxon>
        <taxon>Dallia</taxon>
    </lineage>
</organism>